<sequence length="74" mass="8419">MEILSLLNQQLVKLLASSLQALDSDWWTSLALDKLTYQQRSFAVSLPAQALDRLDLAALLRIADQNWYDIANQE</sequence>
<keyword evidence="2" id="KW-1185">Reference proteome</keyword>
<gene>
    <name evidence="1" type="ORF">A1355_12850</name>
</gene>
<name>A0A177N7R7_9GAMM</name>
<protein>
    <submittedName>
        <fullName evidence="1">Uncharacterized protein</fullName>
    </submittedName>
</protein>
<dbReference type="RefSeq" id="WP_064031112.1">
    <property type="nucleotide sequence ID" value="NZ_LUUK01000205.1"/>
</dbReference>
<organism evidence="1 2">
    <name type="scientific">Methylomonas koyamae</name>
    <dbReference type="NCBI Taxonomy" id="702114"/>
    <lineage>
        <taxon>Bacteria</taxon>
        <taxon>Pseudomonadati</taxon>
        <taxon>Pseudomonadota</taxon>
        <taxon>Gammaproteobacteria</taxon>
        <taxon>Methylococcales</taxon>
        <taxon>Methylococcaceae</taxon>
        <taxon>Methylomonas</taxon>
    </lineage>
</organism>
<dbReference type="STRING" id="702114.A1355_12850"/>
<dbReference type="AlphaFoldDB" id="A0A177N7R7"/>
<evidence type="ECO:0000313" key="2">
    <source>
        <dbReference type="Proteomes" id="UP000077628"/>
    </source>
</evidence>
<evidence type="ECO:0000313" key="1">
    <source>
        <dbReference type="EMBL" id="OAI13921.1"/>
    </source>
</evidence>
<accession>A0A177N7R7</accession>
<proteinExistence type="predicted"/>
<comment type="caution">
    <text evidence="1">The sequence shown here is derived from an EMBL/GenBank/DDBJ whole genome shotgun (WGS) entry which is preliminary data.</text>
</comment>
<dbReference type="EMBL" id="LUUK01000205">
    <property type="protein sequence ID" value="OAI13921.1"/>
    <property type="molecule type" value="Genomic_DNA"/>
</dbReference>
<dbReference type="Proteomes" id="UP000077628">
    <property type="component" value="Unassembled WGS sequence"/>
</dbReference>
<reference evidence="2" key="1">
    <citation type="submission" date="2016-03" db="EMBL/GenBank/DDBJ databases">
        <authorList>
            <person name="Heylen K."/>
            <person name="De Vos P."/>
            <person name="Vekeman B."/>
        </authorList>
    </citation>
    <scope>NUCLEOTIDE SEQUENCE [LARGE SCALE GENOMIC DNA]</scope>
    <source>
        <strain evidence="2">R-45383</strain>
    </source>
</reference>